<proteinExistence type="predicted"/>
<evidence type="ECO:0008006" key="3">
    <source>
        <dbReference type="Google" id="ProtNLM"/>
    </source>
</evidence>
<protein>
    <recommendedName>
        <fullName evidence="3">CopG family transcriptional regulator</fullName>
    </recommendedName>
</protein>
<dbReference type="EMBL" id="VFES01000017">
    <property type="protein sequence ID" value="TWR62431.1"/>
    <property type="molecule type" value="Genomic_DNA"/>
</dbReference>
<evidence type="ECO:0000313" key="1">
    <source>
        <dbReference type="EMBL" id="TWR62431.1"/>
    </source>
</evidence>
<organism evidence="1 2">
    <name type="scientific">Pseudomonas grimontii</name>
    <dbReference type="NCBI Taxonomy" id="129847"/>
    <lineage>
        <taxon>Bacteria</taxon>
        <taxon>Pseudomonadati</taxon>
        <taxon>Pseudomonadota</taxon>
        <taxon>Gammaproteobacteria</taxon>
        <taxon>Pseudomonadales</taxon>
        <taxon>Pseudomonadaceae</taxon>
        <taxon>Pseudomonas</taxon>
    </lineage>
</organism>
<evidence type="ECO:0000313" key="2">
    <source>
        <dbReference type="Proteomes" id="UP000317267"/>
    </source>
</evidence>
<name>A0A5C5PB18_9PSED</name>
<dbReference type="AlphaFoldDB" id="A0A5C5PB18"/>
<reference evidence="1 2" key="1">
    <citation type="submission" date="2019-06" db="EMBL/GenBank/DDBJ databases">
        <title>Pseudomonas bimorpha sp. nov. isolated from bovine raw milk and skim milk concentrate.</title>
        <authorList>
            <person name="Hofmann K."/>
            <person name="Huptas C."/>
            <person name="Doll E."/>
            <person name="Scherer S."/>
            <person name="Wenning M."/>
        </authorList>
    </citation>
    <scope>NUCLEOTIDE SEQUENCE [LARGE SCALE GENOMIC DNA]</scope>
    <source>
        <strain evidence="1 2">DSM 17515</strain>
    </source>
</reference>
<gene>
    <name evidence="1" type="ORF">FIV39_24130</name>
</gene>
<accession>A0A5C5PB18</accession>
<dbReference type="OrthoDB" id="5959815at2"/>
<dbReference type="Proteomes" id="UP000317267">
    <property type="component" value="Unassembled WGS sequence"/>
</dbReference>
<comment type="caution">
    <text evidence="1">The sequence shown here is derived from an EMBL/GenBank/DDBJ whole genome shotgun (WGS) entry which is preliminary data.</text>
</comment>
<sequence length="78" mass="8868">MSIQRRRQDAGAHERSVRASISFPEEQYSVLEKIAAEHRVSLAWVVRDAVDGYLKARWPLLAQGESSEEKKSDAGQRE</sequence>